<protein>
    <submittedName>
        <fullName evidence="2">Uncharacterized protein</fullName>
    </submittedName>
</protein>
<sequence length="131" mass="15298">MCSQLFSQYIAFKHKNAQLATIILKQKTVDDDKNDSVNLKVKEKDWLNDEKLLSSIPKQFKRSASLLLEHVGCNPSINVHKQGEDLEGEDIEGHIYEKELQKIDFNPYIKEYEIEKILKTKRLPEGQSRWP</sequence>
<accession>A0A915I0F4</accession>
<reference evidence="2" key="1">
    <citation type="submission" date="2022-11" db="UniProtKB">
        <authorList>
            <consortium name="WormBaseParasite"/>
        </authorList>
    </citation>
    <scope>IDENTIFICATION</scope>
</reference>
<dbReference type="Proteomes" id="UP000887565">
    <property type="component" value="Unplaced"/>
</dbReference>
<name>A0A915I0F4_ROMCU</name>
<evidence type="ECO:0000313" key="2">
    <source>
        <dbReference type="WBParaSite" id="nRc.2.0.1.t07303-RA"/>
    </source>
</evidence>
<evidence type="ECO:0000313" key="1">
    <source>
        <dbReference type="Proteomes" id="UP000887565"/>
    </source>
</evidence>
<organism evidence="1 2">
    <name type="scientific">Romanomermis culicivorax</name>
    <name type="common">Nematode worm</name>
    <dbReference type="NCBI Taxonomy" id="13658"/>
    <lineage>
        <taxon>Eukaryota</taxon>
        <taxon>Metazoa</taxon>
        <taxon>Ecdysozoa</taxon>
        <taxon>Nematoda</taxon>
        <taxon>Enoplea</taxon>
        <taxon>Dorylaimia</taxon>
        <taxon>Mermithida</taxon>
        <taxon>Mermithoidea</taxon>
        <taxon>Mermithidae</taxon>
        <taxon>Romanomermis</taxon>
    </lineage>
</organism>
<proteinExistence type="predicted"/>
<keyword evidence="1" id="KW-1185">Reference proteome</keyword>
<dbReference type="WBParaSite" id="nRc.2.0.1.t07303-RA">
    <property type="protein sequence ID" value="nRc.2.0.1.t07303-RA"/>
    <property type="gene ID" value="nRc.2.0.1.g07303"/>
</dbReference>
<dbReference type="AlphaFoldDB" id="A0A915I0F4"/>